<reference evidence="1" key="2">
    <citation type="submission" date="2025-08" db="UniProtKB">
        <authorList>
            <consortium name="Ensembl"/>
        </authorList>
    </citation>
    <scope>IDENTIFICATION</scope>
</reference>
<evidence type="ECO:0008006" key="3">
    <source>
        <dbReference type="Google" id="ProtNLM"/>
    </source>
</evidence>
<sequence length="582" mass="66310">SKKAKNVSASDHVKQYPLGVLHSDGGKLFCTYCNVTVDHDQKLSVDRHLDSSTHRKRKVEIQSTTTNDSLMKKQKMVTSLFQKSTKNREAQNYLNFELTEACICANILLEKLDNEKLRKCLRWHVANGGAIPSLAQYLSKVAGCHKQEIMELIKWSGCLSVVTDDSTDSQGQYVLHSLFVLQGLNGEDTSDPELKAVLADTMYLHAVNYNTISQAIVNCLNMIGVDFNNISAFISDNATYMSKAYNQVLQGLLPNSVHLTCNAHIVVLASDIWRANFSEVDKLIATVEKVFKYCLSRKLHFKKHLQSTVQAVGSNLHVKLPPEPVKTRWGSWYAATEYHAQYVTFYPTFVEEEMEITPNTQVLKELKCLLDDSETLQVQLNLITRYVKELVNLIKWFESHEIRVYQAYNKVVDLIHTYEALKGEQLCGDAGIQNKCIKTFTEVVDKLTCYYNPNSSERTFHFTQPAHQFLKAVRVFDPLQVCMLNLDTLPLDFIPGFNRSCKTELECYRFHANECNTDLLLTAFWRSAEPCFPNITNLANVPNSVDAERSVSAYRQVFTAQRQSMKEEQVKQLTKLNFNSKT</sequence>
<dbReference type="SUPFAM" id="SSF53098">
    <property type="entry name" value="Ribonuclease H-like"/>
    <property type="match status" value="1"/>
</dbReference>
<dbReference type="InterPro" id="IPR012337">
    <property type="entry name" value="RNaseH-like_sf"/>
</dbReference>
<reference evidence="2" key="1">
    <citation type="submission" date="2011-08" db="EMBL/GenBank/DDBJ databases">
        <title>The draft genome of Latimeria chalumnae.</title>
        <authorList>
            <person name="Di Palma F."/>
            <person name="Alfoldi J."/>
            <person name="Johnson J."/>
            <person name="Berlin A."/>
            <person name="Gnerre S."/>
            <person name="Jaffe D."/>
            <person name="MacCallum I."/>
            <person name="Young S."/>
            <person name="Walker B.J."/>
            <person name="Lander E."/>
            <person name="Lindblad-Toh K."/>
        </authorList>
    </citation>
    <scope>NUCLEOTIDE SEQUENCE [LARGE SCALE GENOMIC DNA]</scope>
    <source>
        <strain evidence="2">Wild caught</strain>
    </source>
</reference>
<dbReference type="EMBL" id="AFYH01216166">
    <property type="status" value="NOT_ANNOTATED_CDS"/>
    <property type="molecule type" value="Genomic_DNA"/>
</dbReference>
<dbReference type="Ensembl" id="ENSLACT00000008268.1">
    <property type="protein sequence ID" value="ENSLACP00000008202.1"/>
    <property type="gene ID" value="ENSLACG00000007261.1"/>
</dbReference>
<dbReference type="GO" id="GO:0003690">
    <property type="term" value="F:double-stranded DNA binding"/>
    <property type="evidence" value="ECO:0007669"/>
    <property type="project" value="InterPro"/>
</dbReference>
<dbReference type="PANTHER" id="PTHR32344">
    <property type="entry name" value="U1-TYPE DOMAIN-CONTAINING PROTEIN"/>
    <property type="match status" value="1"/>
</dbReference>
<keyword evidence="2" id="KW-1185">Reference proteome</keyword>
<dbReference type="InterPro" id="IPR033375">
    <property type="entry name" value="Cggbp1"/>
</dbReference>
<dbReference type="Proteomes" id="UP000008672">
    <property type="component" value="Unassembled WGS sequence"/>
</dbReference>
<protein>
    <recommendedName>
        <fullName evidence="3">DUF659 domain-containing protein</fullName>
    </recommendedName>
</protein>
<dbReference type="eggNOG" id="ENOG502S232">
    <property type="taxonomic scope" value="Eukaryota"/>
</dbReference>
<dbReference type="STRING" id="7897.ENSLACP00000008202"/>
<evidence type="ECO:0000313" key="1">
    <source>
        <dbReference type="Ensembl" id="ENSLACP00000008202.1"/>
    </source>
</evidence>
<organism evidence="1 2">
    <name type="scientific">Latimeria chalumnae</name>
    <name type="common">Coelacanth</name>
    <dbReference type="NCBI Taxonomy" id="7897"/>
    <lineage>
        <taxon>Eukaryota</taxon>
        <taxon>Metazoa</taxon>
        <taxon>Chordata</taxon>
        <taxon>Craniata</taxon>
        <taxon>Vertebrata</taxon>
        <taxon>Euteleostomi</taxon>
        <taxon>Coelacanthiformes</taxon>
        <taxon>Coelacanthidae</taxon>
        <taxon>Latimeria</taxon>
    </lineage>
</organism>
<evidence type="ECO:0000313" key="2">
    <source>
        <dbReference type="Proteomes" id="UP000008672"/>
    </source>
</evidence>
<dbReference type="PANTHER" id="PTHR32344:SF1">
    <property type="entry name" value="U1-TYPE DOMAIN-CONTAINING PROTEIN"/>
    <property type="match status" value="1"/>
</dbReference>
<name>H3AEY1_LATCH</name>
<dbReference type="GeneTree" id="ENSGT00390000017898"/>
<dbReference type="InParanoid" id="H3AEY1"/>
<dbReference type="GO" id="GO:0006357">
    <property type="term" value="P:regulation of transcription by RNA polymerase II"/>
    <property type="evidence" value="ECO:0007669"/>
    <property type="project" value="InterPro"/>
</dbReference>
<proteinExistence type="predicted"/>
<dbReference type="AlphaFoldDB" id="H3AEY1"/>
<accession>H3AEY1</accession>
<dbReference type="GO" id="GO:0005634">
    <property type="term" value="C:nucleus"/>
    <property type="evidence" value="ECO:0007669"/>
    <property type="project" value="InterPro"/>
</dbReference>
<reference evidence="1" key="3">
    <citation type="submission" date="2025-09" db="UniProtKB">
        <authorList>
            <consortium name="Ensembl"/>
        </authorList>
    </citation>
    <scope>IDENTIFICATION</scope>
</reference>